<evidence type="ECO:0000256" key="4">
    <source>
        <dbReference type="ARBA" id="ARBA00022993"/>
    </source>
</evidence>
<dbReference type="EMBL" id="WUMU01000002">
    <property type="protein sequence ID" value="MXN16749.1"/>
    <property type="molecule type" value="Genomic_DNA"/>
</dbReference>
<dbReference type="Proteomes" id="UP000477911">
    <property type="component" value="Unassembled WGS sequence"/>
</dbReference>
<accession>A0A6L7FYK0</accession>
<reference evidence="7 8" key="1">
    <citation type="submission" date="2019-12" db="EMBL/GenBank/DDBJ databases">
        <authorList>
            <person name="Li M."/>
        </authorList>
    </citation>
    <scope>NUCLEOTIDE SEQUENCE [LARGE SCALE GENOMIC DNA]</scope>
    <source>
        <strain evidence="7 8">GBMRC 2024</strain>
    </source>
</reference>
<dbReference type="PROSITE" id="PS51219">
    <property type="entry name" value="DPCK"/>
    <property type="match status" value="1"/>
</dbReference>
<dbReference type="CDD" id="cd02022">
    <property type="entry name" value="DPCK"/>
    <property type="match status" value="1"/>
</dbReference>
<dbReference type="GO" id="GO:0005524">
    <property type="term" value="F:ATP binding"/>
    <property type="evidence" value="ECO:0007669"/>
    <property type="project" value="UniProtKB-UniRule"/>
</dbReference>
<dbReference type="Gene3D" id="3.40.50.300">
    <property type="entry name" value="P-loop containing nucleotide triphosphate hydrolases"/>
    <property type="match status" value="1"/>
</dbReference>
<dbReference type="InterPro" id="IPR001977">
    <property type="entry name" value="Depp_CoAkinase"/>
</dbReference>
<dbReference type="InterPro" id="IPR027417">
    <property type="entry name" value="P-loop_NTPase"/>
</dbReference>
<dbReference type="UniPathway" id="UPA00241">
    <property type="reaction ID" value="UER00356"/>
</dbReference>
<comment type="pathway">
    <text evidence="5">Cofactor biosynthesis; coenzyme A biosynthesis; CoA from (R)-pantothenate: step 5/5.</text>
</comment>
<keyword evidence="3 5" id="KW-0067">ATP-binding</keyword>
<feature type="binding site" evidence="5">
    <location>
        <begin position="12"/>
        <end position="17"/>
    </location>
    <ligand>
        <name>ATP</name>
        <dbReference type="ChEBI" id="CHEBI:30616"/>
    </ligand>
</feature>
<proteinExistence type="inferred from homology"/>
<dbReference type="EC" id="2.7.1.24" evidence="5 6"/>
<sequence>MSFLLGLTGSVGMGKSTTLKMFAEAGCDVWDADSAVHRLYGPGGAAVAPMKAAFPEAVRDGIVSRETLKRMIADDPSILRKIEQIVHPLVAEDRRIFIERAKSDVAVCDIPLLYENGYEGIFDAVAVVSTDPETQKSRVMARGTMTEDQFELILKKQLPDAGKRARASYVIETRTLPYVREQVAQILEEIRKGQIHA</sequence>
<evidence type="ECO:0000313" key="7">
    <source>
        <dbReference type="EMBL" id="MXN16749.1"/>
    </source>
</evidence>
<keyword evidence="8" id="KW-1185">Reference proteome</keyword>
<dbReference type="GO" id="GO:0004140">
    <property type="term" value="F:dephospho-CoA kinase activity"/>
    <property type="evidence" value="ECO:0007669"/>
    <property type="project" value="UniProtKB-UniRule"/>
</dbReference>
<evidence type="ECO:0000256" key="6">
    <source>
        <dbReference type="NCBIfam" id="TIGR00152"/>
    </source>
</evidence>
<evidence type="ECO:0000256" key="5">
    <source>
        <dbReference type="HAMAP-Rule" id="MF_00376"/>
    </source>
</evidence>
<gene>
    <name evidence="5" type="primary">coaE</name>
    <name evidence="7" type="ORF">GR170_02790</name>
</gene>
<comment type="subcellular location">
    <subcellularLocation>
        <location evidence="5">Cytoplasm</location>
    </subcellularLocation>
</comment>
<keyword evidence="5 7" id="KW-0418">Kinase</keyword>
<evidence type="ECO:0000256" key="1">
    <source>
        <dbReference type="ARBA" id="ARBA00009018"/>
    </source>
</evidence>
<dbReference type="PANTHER" id="PTHR10695:SF46">
    <property type="entry name" value="BIFUNCTIONAL COENZYME A SYNTHASE-RELATED"/>
    <property type="match status" value="1"/>
</dbReference>
<comment type="function">
    <text evidence="5">Catalyzes the phosphorylation of the 3'-hydroxyl group of dephosphocoenzyme A to form coenzyme A.</text>
</comment>
<name>A0A6L7FYK0_9RHOB</name>
<dbReference type="GO" id="GO:0015937">
    <property type="term" value="P:coenzyme A biosynthetic process"/>
    <property type="evidence" value="ECO:0007669"/>
    <property type="project" value="UniProtKB-UniRule"/>
</dbReference>
<evidence type="ECO:0000256" key="3">
    <source>
        <dbReference type="ARBA" id="ARBA00022840"/>
    </source>
</evidence>
<dbReference type="PANTHER" id="PTHR10695">
    <property type="entry name" value="DEPHOSPHO-COA KINASE-RELATED"/>
    <property type="match status" value="1"/>
</dbReference>
<keyword evidence="4 5" id="KW-0173">Coenzyme A biosynthesis</keyword>
<dbReference type="GO" id="GO:0005737">
    <property type="term" value="C:cytoplasm"/>
    <property type="evidence" value="ECO:0007669"/>
    <property type="project" value="UniProtKB-SubCell"/>
</dbReference>
<comment type="catalytic activity">
    <reaction evidence="5">
        <text>3'-dephospho-CoA + ATP = ADP + CoA + H(+)</text>
        <dbReference type="Rhea" id="RHEA:18245"/>
        <dbReference type="ChEBI" id="CHEBI:15378"/>
        <dbReference type="ChEBI" id="CHEBI:30616"/>
        <dbReference type="ChEBI" id="CHEBI:57287"/>
        <dbReference type="ChEBI" id="CHEBI:57328"/>
        <dbReference type="ChEBI" id="CHEBI:456216"/>
        <dbReference type="EC" id="2.7.1.24"/>
    </reaction>
</comment>
<dbReference type="NCBIfam" id="TIGR00152">
    <property type="entry name" value="dephospho-CoA kinase"/>
    <property type="match status" value="1"/>
</dbReference>
<dbReference type="HAMAP" id="MF_00376">
    <property type="entry name" value="Dephospho_CoA_kinase"/>
    <property type="match status" value="1"/>
</dbReference>
<dbReference type="Pfam" id="PF01121">
    <property type="entry name" value="CoaE"/>
    <property type="match status" value="1"/>
</dbReference>
<comment type="similarity">
    <text evidence="1 5">Belongs to the CoaE family.</text>
</comment>
<keyword evidence="5 7" id="KW-0808">Transferase</keyword>
<protein>
    <recommendedName>
        <fullName evidence="5 6">Dephospho-CoA kinase</fullName>
        <ecNumber evidence="5 6">2.7.1.24</ecNumber>
    </recommendedName>
    <alternativeName>
        <fullName evidence="5">Dephosphocoenzyme A kinase</fullName>
    </alternativeName>
</protein>
<comment type="caution">
    <text evidence="7">The sequence shown here is derived from an EMBL/GenBank/DDBJ whole genome shotgun (WGS) entry which is preliminary data.</text>
</comment>
<evidence type="ECO:0000313" key="8">
    <source>
        <dbReference type="Proteomes" id="UP000477911"/>
    </source>
</evidence>
<keyword evidence="5" id="KW-0963">Cytoplasm</keyword>
<keyword evidence="2 5" id="KW-0547">Nucleotide-binding</keyword>
<organism evidence="7 8">
    <name type="scientific">Pseudooceanicola albus</name>
    <dbReference type="NCBI Taxonomy" id="2692189"/>
    <lineage>
        <taxon>Bacteria</taxon>
        <taxon>Pseudomonadati</taxon>
        <taxon>Pseudomonadota</taxon>
        <taxon>Alphaproteobacteria</taxon>
        <taxon>Rhodobacterales</taxon>
        <taxon>Paracoccaceae</taxon>
        <taxon>Pseudooceanicola</taxon>
    </lineage>
</organism>
<dbReference type="SUPFAM" id="SSF52540">
    <property type="entry name" value="P-loop containing nucleoside triphosphate hydrolases"/>
    <property type="match status" value="1"/>
</dbReference>
<evidence type="ECO:0000256" key="2">
    <source>
        <dbReference type="ARBA" id="ARBA00022741"/>
    </source>
</evidence>
<dbReference type="AlphaFoldDB" id="A0A6L7FYK0"/>
<dbReference type="RefSeq" id="WP_160891369.1">
    <property type="nucleotide sequence ID" value="NZ_WUMU01000002.1"/>
</dbReference>